<dbReference type="Proteomes" id="UP000002316">
    <property type="component" value="Chromosome 5"/>
</dbReference>
<evidence type="ECO:0000313" key="1">
    <source>
        <dbReference type="EMBL" id="CBH10867.1"/>
    </source>
</evidence>
<dbReference type="AlphaFoldDB" id="C9ZN89"/>
<protein>
    <submittedName>
        <fullName evidence="1">Uncharacterized protein</fullName>
    </submittedName>
</protein>
<dbReference type="GeneID" id="23861512"/>
<reference evidence="2" key="1">
    <citation type="journal article" date="2010" name="PLoS Negl. Trop. Dis.">
        <title>The genome sequence of Trypanosoma brucei gambiense, causative agent of chronic human african trypanosomiasis.</title>
        <authorList>
            <person name="Jackson A.P."/>
            <person name="Sanders M."/>
            <person name="Berry A."/>
            <person name="McQuillan J."/>
            <person name="Aslett M.A."/>
            <person name="Quail M.A."/>
            <person name="Chukualim B."/>
            <person name="Capewell P."/>
            <person name="MacLeod A."/>
            <person name="Melville S.E."/>
            <person name="Gibson W."/>
            <person name="Barry J.D."/>
            <person name="Berriman M."/>
            <person name="Hertz-Fowler C."/>
        </authorList>
    </citation>
    <scope>NUCLEOTIDE SEQUENCE [LARGE SCALE GENOMIC DNA]</scope>
    <source>
        <strain evidence="2">MHOM/CI/86/DAL972</strain>
    </source>
</reference>
<organism evidence="1 2">
    <name type="scientific">Trypanosoma brucei gambiense (strain MHOM/CI/86/DAL972)</name>
    <dbReference type="NCBI Taxonomy" id="679716"/>
    <lineage>
        <taxon>Eukaryota</taxon>
        <taxon>Discoba</taxon>
        <taxon>Euglenozoa</taxon>
        <taxon>Kinetoplastea</taxon>
        <taxon>Metakinetoplastina</taxon>
        <taxon>Trypanosomatida</taxon>
        <taxon>Trypanosomatidae</taxon>
        <taxon>Trypanosoma</taxon>
    </lineage>
</organism>
<sequence>MCPTESFHPTVVNNSSNKLHRACEAFLFVFDEKEEGKKENNSPISKIFRMSQQINIDTSPHIIINAMPLLALLSRRCACRFIYLNIYIYIYICKYKEITTRNHNGAEARQHKKT</sequence>
<accession>C9ZN89</accession>
<evidence type="ECO:0000313" key="2">
    <source>
        <dbReference type="Proteomes" id="UP000002316"/>
    </source>
</evidence>
<dbReference type="KEGG" id="tbg:TbgDal_V50"/>
<proteinExistence type="predicted"/>
<dbReference type="RefSeq" id="XP_011773154.1">
    <property type="nucleotide sequence ID" value="XM_011774852.1"/>
</dbReference>
<dbReference type="EMBL" id="FN554968">
    <property type="protein sequence ID" value="CBH10867.1"/>
    <property type="molecule type" value="Genomic_DNA"/>
</dbReference>
<name>C9ZN89_TRYB9</name>
<gene>
    <name evidence="1" type="ORF">TbgDal_V50</name>
</gene>